<dbReference type="Gene3D" id="1.20.58.1120">
    <property type="match status" value="1"/>
</dbReference>
<dbReference type="Gene3D" id="3.40.50.300">
    <property type="entry name" value="P-loop containing nucleotide triphosphate hydrolases"/>
    <property type="match status" value="1"/>
</dbReference>
<dbReference type="Gramene" id="GBG69584">
    <property type="protein sequence ID" value="GBG69584"/>
    <property type="gene ID" value="CBR_g4416"/>
</dbReference>
<dbReference type="EMBL" id="BFEA01000117">
    <property type="protein sequence ID" value="GBG69584.1"/>
    <property type="molecule type" value="Genomic_DNA"/>
</dbReference>
<dbReference type="OrthoDB" id="447173at2759"/>
<accession>A0A388KHP0</accession>
<dbReference type="STRING" id="69332.A0A388KHP0"/>
<dbReference type="AlphaFoldDB" id="A0A388KHP0"/>
<dbReference type="Proteomes" id="UP000265515">
    <property type="component" value="Unassembled WGS sequence"/>
</dbReference>
<keyword evidence="5" id="KW-1185">Reference proteome</keyword>
<feature type="compositionally biased region" description="Basic and acidic residues" evidence="1">
    <location>
        <begin position="89"/>
        <end position="113"/>
    </location>
</feature>
<feature type="transmembrane region" description="Helical" evidence="2">
    <location>
        <begin position="381"/>
        <end position="400"/>
    </location>
</feature>
<keyword evidence="2" id="KW-0472">Membrane</keyword>
<dbReference type="SUPFAM" id="SSF52540">
    <property type="entry name" value="P-loop containing nucleoside triphosphate hydrolases"/>
    <property type="match status" value="1"/>
</dbReference>
<dbReference type="InterPro" id="IPR027417">
    <property type="entry name" value="P-loop_NTPase"/>
</dbReference>
<dbReference type="GO" id="GO:0051959">
    <property type="term" value="F:dynein light intermediate chain binding"/>
    <property type="evidence" value="ECO:0007669"/>
    <property type="project" value="InterPro"/>
</dbReference>
<dbReference type="PANTHER" id="PTHR46961:SF21">
    <property type="entry name" value="LOW QUALITY PROTEIN: DYNEIN BETA CHAIN, FLAGELLAR OUTER ARM-LIKE"/>
    <property type="match status" value="1"/>
</dbReference>
<keyword evidence="2" id="KW-0812">Transmembrane</keyword>
<dbReference type="GO" id="GO:0007018">
    <property type="term" value="P:microtubule-based movement"/>
    <property type="evidence" value="ECO:0007669"/>
    <property type="project" value="InterPro"/>
</dbReference>
<keyword evidence="2" id="KW-1133">Transmembrane helix</keyword>
<organism evidence="4 5">
    <name type="scientific">Chara braunii</name>
    <name type="common">Braun's stonewort</name>
    <dbReference type="NCBI Taxonomy" id="69332"/>
    <lineage>
        <taxon>Eukaryota</taxon>
        <taxon>Viridiplantae</taxon>
        <taxon>Streptophyta</taxon>
        <taxon>Charophyceae</taxon>
        <taxon>Charales</taxon>
        <taxon>Characeae</taxon>
        <taxon>Chara</taxon>
    </lineage>
</organism>
<name>A0A388KHP0_CHABU</name>
<evidence type="ECO:0000313" key="5">
    <source>
        <dbReference type="Proteomes" id="UP000265515"/>
    </source>
</evidence>
<comment type="caution">
    <text evidence="4">The sequence shown here is derived from an EMBL/GenBank/DDBJ whole genome shotgun (WGS) entry which is preliminary data.</text>
</comment>
<evidence type="ECO:0000313" key="4">
    <source>
        <dbReference type="EMBL" id="GBG69584.1"/>
    </source>
</evidence>
<gene>
    <name evidence="4" type="ORF">CBR_g4416</name>
</gene>
<feature type="domain" description="Dynein heavy chain hydrolytic ATP-binding dynein motor region" evidence="3">
    <location>
        <begin position="299"/>
        <end position="377"/>
    </location>
</feature>
<dbReference type="Pfam" id="PF12774">
    <property type="entry name" value="AAA_6"/>
    <property type="match status" value="1"/>
</dbReference>
<dbReference type="PANTHER" id="PTHR46961">
    <property type="entry name" value="DYNEIN HEAVY CHAIN 1, AXONEMAL-LIKE PROTEIN"/>
    <property type="match status" value="1"/>
</dbReference>
<dbReference type="GO" id="GO:0005524">
    <property type="term" value="F:ATP binding"/>
    <property type="evidence" value="ECO:0007669"/>
    <property type="project" value="InterPro"/>
</dbReference>
<dbReference type="GO" id="GO:0045505">
    <property type="term" value="F:dynein intermediate chain binding"/>
    <property type="evidence" value="ECO:0007669"/>
    <property type="project" value="InterPro"/>
</dbReference>
<sequence length="415" mass="45932">MRSSEGEQLDFLAKIGTADEPLERWLAETEAEMQRTMREKLRTLIEQLIQTEGLLVPFLPAASGGEADSAKEGGLTMDPPGIVKLKVQEAEGGAKARDASGKEMNQRDDKESMNTKSEGQMKQMPAQLQYTRPNQAILVASQVLFSHRVESILGCFKKVSAHSDDDGAYGDWEWFSLGFRGGGLGSGSSRFENLKANHPQNLAVIMENTKTGLQKLGDMMNDQLMKVTDLVRKNVSSEEMEGWRSMAILGIHLRDTIRRLVVDMPQGVDDFRWRRCIRYYREAVHGNCTVEIADAGRMYGYEYVGNRSRLVITGLTERCFLGLLTAFQMSLGGAVCGPPGSGKTETFKDLAKSIGKACVVFNCSDSLDFTSFSNVLKVGGLLLWSYCLPVPILMACALNFRPATIPFVGKKRKRT</sequence>
<feature type="region of interest" description="Disordered" evidence="1">
    <location>
        <begin position="89"/>
        <end position="121"/>
    </location>
</feature>
<protein>
    <recommendedName>
        <fullName evidence="3">Dynein heavy chain hydrolytic ATP-binding dynein motor region domain-containing protein</fullName>
    </recommendedName>
</protein>
<dbReference type="GO" id="GO:0030286">
    <property type="term" value="C:dynein complex"/>
    <property type="evidence" value="ECO:0007669"/>
    <property type="project" value="InterPro"/>
</dbReference>
<evidence type="ECO:0000256" key="1">
    <source>
        <dbReference type="SAM" id="MobiDB-lite"/>
    </source>
</evidence>
<dbReference type="InterPro" id="IPR026983">
    <property type="entry name" value="DHC"/>
</dbReference>
<evidence type="ECO:0000259" key="3">
    <source>
        <dbReference type="Pfam" id="PF12774"/>
    </source>
</evidence>
<evidence type="ECO:0000256" key="2">
    <source>
        <dbReference type="SAM" id="Phobius"/>
    </source>
</evidence>
<dbReference type="InterPro" id="IPR035699">
    <property type="entry name" value="AAA_6"/>
</dbReference>
<proteinExistence type="predicted"/>
<reference evidence="4 5" key="1">
    <citation type="journal article" date="2018" name="Cell">
        <title>The Chara Genome: Secondary Complexity and Implications for Plant Terrestrialization.</title>
        <authorList>
            <person name="Nishiyama T."/>
            <person name="Sakayama H."/>
            <person name="Vries J.D."/>
            <person name="Buschmann H."/>
            <person name="Saint-Marcoux D."/>
            <person name="Ullrich K.K."/>
            <person name="Haas F.B."/>
            <person name="Vanderstraeten L."/>
            <person name="Becker D."/>
            <person name="Lang D."/>
            <person name="Vosolsobe S."/>
            <person name="Rombauts S."/>
            <person name="Wilhelmsson P.K.I."/>
            <person name="Janitza P."/>
            <person name="Kern R."/>
            <person name="Heyl A."/>
            <person name="Rumpler F."/>
            <person name="Villalobos L.I.A.C."/>
            <person name="Clay J.M."/>
            <person name="Skokan R."/>
            <person name="Toyoda A."/>
            <person name="Suzuki Y."/>
            <person name="Kagoshima H."/>
            <person name="Schijlen E."/>
            <person name="Tajeshwar N."/>
            <person name="Catarino B."/>
            <person name="Hetherington A.J."/>
            <person name="Saltykova A."/>
            <person name="Bonnot C."/>
            <person name="Breuninger H."/>
            <person name="Symeonidi A."/>
            <person name="Radhakrishnan G.V."/>
            <person name="Van Nieuwerburgh F."/>
            <person name="Deforce D."/>
            <person name="Chang C."/>
            <person name="Karol K.G."/>
            <person name="Hedrich R."/>
            <person name="Ulvskov P."/>
            <person name="Glockner G."/>
            <person name="Delwiche C.F."/>
            <person name="Petrasek J."/>
            <person name="Van de Peer Y."/>
            <person name="Friml J."/>
            <person name="Beilby M."/>
            <person name="Dolan L."/>
            <person name="Kohara Y."/>
            <person name="Sugano S."/>
            <person name="Fujiyama A."/>
            <person name="Delaux P.-M."/>
            <person name="Quint M."/>
            <person name="TheiBen G."/>
            <person name="Hagemann M."/>
            <person name="Harholt J."/>
            <person name="Dunand C."/>
            <person name="Zachgo S."/>
            <person name="Langdale J."/>
            <person name="Maumus F."/>
            <person name="Straeten D.V.D."/>
            <person name="Gould S.B."/>
            <person name="Rensing S.A."/>
        </authorList>
    </citation>
    <scope>NUCLEOTIDE SEQUENCE [LARGE SCALE GENOMIC DNA]</scope>
    <source>
        <strain evidence="4 5">S276</strain>
    </source>
</reference>